<evidence type="ECO:0000259" key="11">
    <source>
        <dbReference type="Pfam" id="PF10509"/>
    </source>
</evidence>
<proteinExistence type="inferred from homology"/>
<accession>A0AAD5LII7</accession>
<dbReference type="SUPFAM" id="SSF54211">
    <property type="entry name" value="Ribosomal protein S5 domain 2-like"/>
    <property type="match status" value="1"/>
</dbReference>
<dbReference type="GO" id="GO:0005829">
    <property type="term" value="C:cytosol"/>
    <property type="evidence" value="ECO:0007669"/>
    <property type="project" value="TreeGrafter"/>
</dbReference>
<dbReference type="GO" id="GO:0046872">
    <property type="term" value="F:metal ion binding"/>
    <property type="evidence" value="ECO:0007669"/>
    <property type="project" value="UniProtKB-KW"/>
</dbReference>
<dbReference type="Pfam" id="PF08544">
    <property type="entry name" value="GHMP_kinases_C"/>
    <property type="match status" value="1"/>
</dbReference>
<keyword evidence="7" id="KW-0460">Magnesium</keyword>
<keyword evidence="4" id="KW-0547">Nucleotide-binding</keyword>
<evidence type="ECO:0000313" key="12">
    <source>
        <dbReference type="EMBL" id="KAJ0402373.1"/>
    </source>
</evidence>
<dbReference type="InterPro" id="IPR019741">
    <property type="entry name" value="Galactokinase_CS"/>
</dbReference>
<evidence type="ECO:0008006" key="14">
    <source>
        <dbReference type="Google" id="ProtNLM"/>
    </source>
</evidence>
<evidence type="ECO:0000256" key="3">
    <source>
        <dbReference type="ARBA" id="ARBA00022723"/>
    </source>
</evidence>
<dbReference type="GO" id="GO:0004335">
    <property type="term" value="F:galactokinase activity"/>
    <property type="evidence" value="ECO:0007669"/>
    <property type="project" value="InterPro"/>
</dbReference>
<evidence type="ECO:0000259" key="9">
    <source>
        <dbReference type="Pfam" id="PF00288"/>
    </source>
</evidence>
<dbReference type="PROSITE" id="PS00106">
    <property type="entry name" value="GALACTOKINASE"/>
    <property type="match status" value="1"/>
</dbReference>
<dbReference type="PROSITE" id="PS00627">
    <property type="entry name" value="GHMP_KINASES_ATP"/>
    <property type="match status" value="1"/>
</dbReference>
<dbReference type="GO" id="GO:0006012">
    <property type="term" value="P:galactose metabolic process"/>
    <property type="evidence" value="ECO:0007669"/>
    <property type="project" value="InterPro"/>
</dbReference>
<keyword evidence="6" id="KW-0067">ATP-binding</keyword>
<dbReference type="Gene3D" id="3.30.230.10">
    <property type="match status" value="1"/>
</dbReference>
<keyword evidence="2" id="KW-0808">Transferase</keyword>
<dbReference type="GO" id="GO:0005524">
    <property type="term" value="F:ATP binding"/>
    <property type="evidence" value="ECO:0007669"/>
    <property type="project" value="UniProtKB-KW"/>
</dbReference>
<dbReference type="InterPro" id="IPR006203">
    <property type="entry name" value="GHMP_knse_ATP-bd_CS"/>
</dbReference>
<dbReference type="FunFam" id="3.30.70.890:FF:000001">
    <property type="entry name" value="Galactokinase"/>
    <property type="match status" value="1"/>
</dbReference>
<reference evidence="12" key="1">
    <citation type="submission" date="2021-12" db="EMBL/GenBank/DDBJ databases">
        <title>Prjna785345.</title>
        <authorList>
            <person name="Rujirawat T."/>
            <person name="Krajaejun T."/>
        </authorList>
    </citation>
    <scope>NUCLEOTIDE SEQUENCE</scope>
    <source>
        <strain evidence="12">Pi057C3</strain>
    </source>
</reference>
<evidence type="ECO:0000256" key="5">
    <source>
        <dbReference type="ARBA" id="ARBA00022777"/>
    </source>
</evidence>
<dbReference type="InterPro" id="IPR019539">
    <property type="entry name" value="GalKase_N"/>
</dbReference>
<feature type="domain" description="GHMP kinase C-terminal" evidence="10">
    <location>
        <begin position="300"/>
        <end position="381"/>
    </location>
</feature>
<dbReference type="InterPro" id="IPR036554">
    <property type="entry name" value="GHMP_kinase_C_sf"/>
</dbReference>
<comment type="similarity">
    <text evidence="1">Belongs to the GHMP kinase family. GalK subfamily.</text>
</comment>
<dbReference type="PRINTS" id="PR00959">
    <property type="entry name" value="MEVGALKINASE"/>
</dbReference>
<dbReference type="Gene3D" id="3.30.70.890">
    <property type="entry name" value="GHMP kinase, C-terminal domain"/>
    <property type="match status" value="1"/>
</dbReference>
<keyword evidence="8" id="KW-0119">Carbohydrate metabolism</keyword>
<dbReference type="PRINTS" id="PR00473">
    <property type="entry name" value="GALCTOKINASE"/>
</dbReference>
<dbReference type="NCBIfam" id="TIGR00131">
    <property type="entry name" value="gal_kin"/>
    <property type="match status" value="1"/>
</dbReference>
<evidence type="ECO:0000313" key="13">
    <source>
        <dbReference type="Proteomes" id="UP001209570"/>
    </source>
</evidence>
<keyword evidence="3" id="KW-0479">Metal-binding</keyword>
<dbReference type="InterPro" id="IPR014721">
    <property type="entry name" value="Ribsml_uS5_D2-typ_fold_subgr"/>
</dbReference>
<keyword evidence="5" id="KW-0418">Kinase</keyword>
<dbReference type="EMBL" id="JAKCXM010000104">
    <property type="protein sequence ID" value="KAJ0402373.1"/>
    <property type="molecule type" value="Genomic_DNA"/>
</dbReference>
<dbReference type="PANTHER" id="PTHR10457:SF7">
    <property type="entry name" value="GALACTOKINASE-RELATED"/>
    <property type="match status" value="1"/>
</dbReference>
<dbReference type="FunFam" id="3.30.230.10:FF:000040">
    <property type="entry name" value="Galactokinase 1"/>
    <property type="match status" value="1"/>
</dbReference>
<dbReference type="Pfam" id="PF10509">
    <property type="entry name" value="GalKase_gal_bdg"/>
    <property type="match status" value="1"/>
</dbReference>
<name>A0AAD5LII7_PYTIN</name>
<evidence type="ECO:0000259" key="10">
    <source>
        <dbReference type="Pfam" id="PF08544"/>
    </source>
</evidence>
<dbReference type="AlphaFoldDB" id="A0AAD5LII7"/>
<dbReference type="PIRSF" id="PIRSF000530">
    <property type="entry name" value="Galactokinase"/>
    <property type="match status" value="1"/>
</dbReference>
<dbReference type="InterPro" id="IPR000705">
    <property type="entry name" value="Galactokinase"/>
</dbReference>
<dbReference type="InterPro" id="IPR020568">
    <property type="entry name" value="Ribosomal_Su5_D2-typ_SF"/>
</dbReference>
<evidence type="ECO:0000256" key="2">
    <source>
        <dbReference type="ARBA" id="ARBA00022679"/>
    </source>
</evidence>
<dbReference type="InterPro" id="IPR006206">
    <property type="entry name" value="Mevalonate/galactokinase"/>
</dbReference>
<dbReference type="InterPro" id="IPR013750">
    <property type="entry name" value="GHMP_kinase_C_dom"/>
</dbReference>
<protein>
    <recommendedName>
        <fullName evidence="14">Galactokinase</fullName>
    </recommendedName>
</protein>
<dbReference type="PANTHER" id="PTHR10457">
    <property type="entry name" value="MEVALONATE KINASE/GALACTOKINASE"/>
    <property type="match status" value="1"/>
</dbReference>
<dbReference type="Pfam" id="PF00288">
    <property type="entry name" value="GHMP_kinases_N"/>
    <property type="match status" value="1"/>
</dbReference>
<dbReference type="SUPFAM" id="SSF55060">
    <property type="entry name" value="GHMP Kinase, C-terminal domain"/>
    <property type="match status" value="1"/>
</dbReference>
<keyword evidence="13" id="KW-1185">Reference proteome</keyword>
<evidence type="ECO:0000256" key="6">
    <source>
        <dbReference type="ARBA" id="ARBA00022840"/>
    </source>
</evidence>
<gene>
    <name evidence="12" type="ORF">P43SY_004606</name>
</gene>
<evidence type="ECO:0000256" key="1">
    <source>
        <dbReference type="ARBA" id="ARBA00006566"/>
    </source>
</evidence>
<evidence type="ECO:0000256" key="8">
    <source>
        <dbReference type="ARBA" id="ARBA00023277"/>
    </source>
</evidence>
<comment type="caution">
    <text evidence="12">The sequence shown here is derived from an EMBL/GenBank/DDBJ whole genome shotgun (WGS) entry which is preliminary data.</text>
</comment>
<dbReference type="Proteomes" id="UP001209570">
    <property type="component" value="Unassembled WGS sequence"/>
</dbReference>
<dbReference type="InterPro" id="IPR006204">
    <property type="entry name" value="GHMP_kinase_N_dom"/>
</dbReference>
<feature type="domain" description="Galactokinase N-terminal" evidence="11">
    <location>
        <begin position="35"/>
        <end position="71"/>
    </location>
</feature>
<evidence type="ECO:0000256" key="4">
    <source>
        <dbReference type="ARBA" id="ARBA00022741"/>
    </source>
</evidence>
<feature type="domain" description="GHMP kinase N-terminal" evidence="9">
    <location>
        <begin position="111"/>
        <end position="199"/>
    </location>
</feature>
<organism evidence="12 13">
    <name type="scientific">Pythium insidiosum</name>
    <name type="common">Pythiosis disease agent</name>
    <dbReference type="NCBI Taxonomy" id="114742"/>
    <lineage>
        <taxon>Eukaryota</taxon>
        <taxon>Sar</taxon>
        <taxon>Stramenopiles</taxon>
        <taxon>Oomycota</taxon>
        <taxon>Peronosporomycetes</taxon>
        <taxon>Pythiales</taxon>
        <taxon>Pythiaceae</taxon>
        <taxon>Pythium</taxon>
    </lineage>
</organism>
<sequence>MTTMAMPPLDAVVDDAVALFNAAFPSVAASAPRDALTIAAAPGRVNLIGEHTDYNDGFVLPLALDKYTVVVGVAAPAGETHSRVASTKFDGVLSFAADASLRPSGSRSWGNYVQGVTAMYVPHHTAPLAVYAAVASSVPLGSGLSSSAALEVAFATFLEAVFQLSVAPQQKALLCQRAEHEFCGVPCGIMDQFISTFGQRGAALLLDCRSQQPTPVPFADPDVVVVVCNSNVQHELSGSEYRDRVAQCREAVAALQTRFPGVTHLRDATLAQLDSVLADGVVYRRARHVISENDRTTQAMALITAHRYEEAGKLMYASHASLRDDYEVSTPQLDELVERARAVPGVYGARMTGGGFGGCIVALVPRQHAPALLQALDAAYPPHIAPPGQRAEPPRPASFITSIGAGAHVVQAGRR</sequence>
<evidence type="ECO:0000256" key="7">
    <source>
        <dbReference type="ARBA" id="ARBA00022842"/>
    </source>
</evidence>